<evidence type="ECO:0000313" key="1">
    <source>
        <dbReference type="EMBL" id="KAA8629355.1"/>
    </source>
</evidence>
<dbReference type="PANTHER" id="PTHR35332:SF2">
    <property type="entry name" value="REGULATION OF ENOLASE PROTEIN 1"/>
    <property type="match status" value="1"/>
</dbReference>
<dbReference type="VEuPathDB" id="FungiDB:SMAC_01072"/>
<accession>A0A8S8ZLU2</accession>
<protein>
    <submittedName>
        <fullName evidence="1">Uncharacterized protein</fullName>
    </submittedName>
</protein>
<dbReference type="PANTHER" id="PTHR35332">
    <property type="entry name" value="REGULATION OF ENOLASE PROTEIN 1"/>
    <property type="match status" value="1"/>
</dbReference>
<proteinExistence type="predicted"/>
<dbReference type="Gene3D" id="2.60.120.200">
    <property type="match status" value="1"/>
</dbReference>
<gene>
    <name evidence="1" type="ORF">SMACR_01072</name>
</gene>
<comment type="caution">
    <text evidence="1">The sequence shown here is derived from an EMBL/GenBank/DDBJ whole genome shotgun (WGS) entry which is preliminary data.</text>
</comment>
<organism evidence="1 2">
    <name type="scientific">Sordaria macrospora</name>
    <dbReference type="NCBI Taxonomy" id="5147"/>
    <lineage>
        <taxon>Eukaryota</taxon>
        <taxon>Fungi</taxon>
        <taxon>Dikarya</taxon>
        <taxon>Ascomycota</taxon>
        <taxon>Pezizomycotina</taxon>
        <taxon>Sordariomycetes</taxon>
        <taxon>Sordariomycetidae</taxon>
        <taxon>Sordariales</taxon>
        <taxon>Sordariaceae</taxon>
        <taxon>Sordaria</taxon>
    </lineage>
</organism>
<dbReference type="Pfam" id="PF07081">
    <property type="entry name" value="DUF1349"/>
    <property type="match status" value="1"/>
</dbReference>
<reference evidence="1 2" key="1">
    <citation type="submission" date="2017-07" db="EMBL/GenBank/DDBJ databases">
        <title>Genome sequence of the Sordaria macrospora wild type strain R19027.</title>
        <authorList>
            <person name="Nowrousian M."/>
            <person name="Teichert I."/>
            <person name="Kueck U."/>
        </authorList>
    </citation>
    <scope>NUCLEOTIDE SEQUENCE [LARGE SCALE GENOMIC DNA]</scope>
    <source>
        <strain evidence="1 2">R19027</strain>
        <tissue evidence="1">Mycelium</tissue>
    </source>
</reference>
<dbReference type="EMBL" id="NMPR01000139">
    <property type="protein sequence ID" value="KAA8629355.1"/>
    <property type="molecule type" value="Genomic_DNA"/>
</dbReference>
<dbReference type="AlphaFoldDB" id="A0A8S8ZLU2"/>
<name>A0A8S8ZLU2_SORMA</name>
<dbReference type="InterPro" id="IPR009784">
    <property type="entry name" value="DUF1349"/>
</dbReference>
<dbReference type="Proteomes" id="UP000433876">
    <property type="component" value="Unassembled WGS sequence"/>
</dbReference>
<evidence type="ECO:0000313" key="2">
    <source>
        <dbReference type="Proteomes" id="UP000433876"/>
    </source>
</evidence>
<sequence>MIENVKPASIYSRHLCHCLTFRYKRVHISRPEEMTPKPTSSHAKYCFPSPHHPSKMSTNTNTDIFTIHAVPGTDIWRKPPTTNIYNAPTAAPRTTRSRGPLSSFLSARASFSFPWRERYDQAGILLAFRPRSSSFPSETKEEIPQKWIKTGIEFYQSAPQFSTVATDNWADWSVTPLTSPTDWTTILVEKSGDKHGKSLWVYRVVLDEKTGEEKERIALREICWVYGLDGEAWDLEVVAMAARPEKNAEGGEELVVKVRGWEVKWEEE</sequence>